<evidence type="ECO:0000256" key="1">
    <source>
        <dbReference type="ARBA" id="ARBA00007290"/>
    </source>
</evidence>
<evidence type="ECO:0000313" key="6">
    <source>
        <dbReference type="Proteomes" id="UP000034805"/>
    </source>
</evidence>
<reference evidence="4 6" key="1">
    <citation type="submission" date="2015-08" db="EMBL/GenBank/DDBJ databases">
        <title>The genome of the Asian arowana (Scleropages formosus).</title>
        <authorList>
            <person name="Tan M.H."/>
            <person name="Gan H.M."/>
            <person name="Croft L.J."/>
            <person name="Austin C.M."/>
        </authorList>
    </citation>
    <scope>NUCLEOTIDE SEQUENCE [LARGE SCALE GENOMIC DNA]</scope>
    <source>
        <strain evidence="4">Aro1</strain>
    </source>
</reference>
<evidence type="ECO:0000256" key="3">
    <source>
        <dbReference type="SAM" id="MobiDB-lite"/>
    </source>
</evidence>
<dbReference type="PANTHER" id="PTHR16081">
    <property type="entry name" value="VERTNIN"/>
    <property type="match status" value="1"/>
</dbReference>
<gene>
    <name evidence="5" type="primary">VRTN</name>
    <name evidence="4" type="ORF">Z043_125367</name>
</gene>
<evidence type="ECO:0000256" key="2">
    <source>
        <dbReference type="ARBA" id="ARBA00020188"/>
    </source>
</evidence>
<reference evidence="5 7" key="2">
    <citation type="submission" date="2019-04" db="EMBL/GenBank/DDBJ databases">
        <authorList>
            <consortium name="Wellcome Sanger Institute Data Sharing"/>
        </authorList>
    </citation>
    <scope>NUCLEOTIDE SEQUENCE [LARGE SCALE GENOMIC DNA]</scope>
</reference>
<evidence type="ECO:0000313" key="7">
    <source>
        <dbReference type="Proteomes" id="UP000694397"/>
    </source>
</evidence>
<dbReference type="PANTHER" id="PTHR16081:SF0">
    <property type="entry name" value="VERTNIN"/>
    <property type="match status" value="1"/>
</dbReference>
<dbReference type="STRING" id="113540.ENSSFOP00015026098"/>
<name>A0A0P7UB69_SCLFO</name>
<evidence type="ECO:0000313" key="4">
    <source>
        <dbReference type="EMBL" id="KPP56965.1"/>
    </source>
</evidence>
<dbReference type="EMBL" id="JARO02018189">
    <property type="protein sequence ID" value="KPP56965.1"/>
    <property type="molecule type" value="Genomic_DNA"/>
</dbReference>
<reference evidence="5" key="3">
    <citation type="submission" date="2025-05" db="UniProtKB">
        <authorList>
            <consortium name="Ensembl"/>
        </authorList>
    </citation>
    <scope>IDENTIFICATION</scope>
</reference>
<dbReference type="GO" id="GO:0006357">
    <property type="term" value="P:regulation of transcription by RNA polymerase II"/>
    <property type="evidence" value="ECO:0007669"/>
    <property type="project" value="TreeGrafter"/>
</dbReference>
<dbReference type="InterPro" id="IPR047273">
    <property type="entry name" value="VRTN_OTU_dom"/>
</dbReference>
<dbReference type="RefSeq" id="XP_018583044.1">
    <property type="nucleotide sequence ID" value="XM_018727528.1"/>
</dbReference>
<evidence type="ECO:0000313" key="5">
    <source>
        <dbReference type="Ensembl" id="ENSSFOP00015026098.1"/>
    </source>
</evidence>
<dbReference type="OrthoDB" id="9869831at2759"/>
<dbReference type="CDD" id="cd22791">
    <property type="entry name" value="OTU_VRTN"/>
    <property type="match status" value="1"/>
</dbReference>
<feature type="region of interest" description="Disordered" evidence="3">
    <location>
        <begin position="354"/>
        <end position="376"/>
    </location>
</feature>
<accession>A0A0P7UB69</accession>
<dbReference type="Proteomes" id="UP000694397">
    <property type="component" value="Chromosome 15"/>
</dbReference>
<dbReference type="CTD" id="55237"/>
<keyword evidence="7" id="KW-1185">Reference proteome</keyword>
<proteinExistence type="inferred from homology"/>
<dbReference type="AlphaFoldDB" id="A0A0P7UB69"/>
<dbReference type="Ensembl" id="ENSSFOT00015026392.2">
    <property type="protein sequence ID" value="ENSSFOP00015026098.1"/>
    <property type="gene ID" value="ENSSFOG00015016789.2"/>
</dbReference>
<comment type="similarity">
    <text evidence="1">Belongs to the vertnin family.</text>
</comment>
<sequence length="669" mass="76572">MIQRKEVVRFVLERLQEATECTGLDSLLRVAQEVQLALTMFRLPAAPCRQFPVGVDVDQVAHCLYPSDAPGDMIPLACEGEGNLLFDAASILLVGNTSLSLELQVRTVVEMLLWKRYYLSGMIDSKVMLQAARFSLCTDESVEMLKLPMAVLEAIFDADVKASCFLGSFANMWHVYALASVLQCRIYSIYPMYNLKIRPYFNRLIRPRALSPDSDPMILHIMWSGELESMSVFKPHHFVALVPTHNLWMGSPSAEDQGLPLKTLELLNQNPQLSYSSLKDRYNITKSTFYRWKRQTTEHRKKAAARYEAKQFLQACYNEGKLLPLHQFKEFFPDISRSTYYAWKHELQATGGSIATHSDEAGSGENFDRDSWSSTEGNLSHCNESVTNMVTSNIDKFGGDRAQILAFMQEAKKCLQSCIALNTAFPYRNFKKSFPGISRSTYYNWRREAMQANPGFKDFFGSSEDGSDADPLLHDAQWPVPSLKVCKQKHKILQLSYLQKKKLRDEAKKRAQRSKMVFAKFKLRYPSISSFFYWRWKRASNLKDKEAVTLETDWSKVSNGPEAVAIGEQNVLPSVKNTGHFNKQKLNPYNVTLSGYSVPEKHVNNKDFVMDVVALANFKARAKLFLQQRFEENSFPSFKEFSSYFPLTPRSTYYMWKRALHHGLPLVHG</sequence>
<dbReference type="GeneTree" id="ENSGT00390000007874"/>
<dbReference type="Proteomes" id="UP000034805">
    <property type="component" value="Unassembled WGS sequence"/>
</dbReference>
<dbReference type="GO" id="GO:0000785">
    <property type="term" value="C:chromatin"/>
    <property type="evidence" value="ECO:0007669"/>
    <property type="project" value="TreeGrafter"/>
</dbReference>
<dbReference type="GeneID" id="108919532"/>
<organism evidence="4 6">
    <name type="scientific">Scleropages formosus</name>
    <name type="common">Asian bonytongue</name>
    <name type="synonym">Osteoglossum formosum</name>
    <dbReference type="NCBI Taxonomy" id="113540"/>
    <lineage>
        <taxon>Eukaryota</taxon>
        <taxon>Metazoa</taxon>
        <taxon>Chordata</taxon>
        <taxon>Craniata</taxon>
        <taxon>Vertebrata</taxon>
        <taxon>Euteleostomi</taxon>
        <taxon>Actinopterygii</taxon>
        <taxon>Neopterygii</taxon>
        <taxon>Teleostei</taxon>
        <taxon>Osteoglossocephala</taxon>
        <taxon>Osteoglossomorpha</taxon>
        <taxon>Osteoglossiformes</taxon>
        <taxon>Osteoglossidae</taxon>
        <taxon>Scleropages</taxon>
    </lineage>
</organism>
<protein>
    <recommendedName>
        <fullName evidence="2">Vertnin</fullName>
    </recommendedName>
</protein>
<dbReference type="InterPro" id="IPR038822">
    <property type="entry name" value="Vertnin-like"/>
</dbReference>
<dbReference type="KEGG" id="sfm:108919532"/>